<proteinExistence type="predicted"/>
<protein>
    <submittedName>
        <fullName evidence="1">Uncharacterized protein</fullName>
    </submittedName>
</protein>
<sequence length="71" mass="8203">MEKTTIPNKAVWLVFYKKKPAKYTINWEQAVEEALCLDWIESKKAIVEEDKRSLQSISCIWCKAIDGGRGL</sequence>
<name>A0ABQ1LUV5_9BACT</name>
<dbReference type="Proteomes" id="UP000636010">
    <property type="component" value="Unassembled WGS sequence"/>
</dbReference>
<keyword evidence="2" id="KW-1185">Reference proteome</keyword>
<dbReference type="RefSeq" id="WP_188461230.1">
    <property type="nucleotide sequence ID" value="NZ_BAABHU010000003.1"/>
</dbReference>
<dbReference type="EMBL" id="BMEC01000003">
    <property type="protein sequence ID" value="GGC28044.1"/>
    <property type="molecule type" value="Genomic_DNA"/>
</dbReference>
<organism evidence="1 2">
    <name type="scientific">Marivirga lumbricoides</name>
    <dbReference type="NCBI Taxonomy" id="1046115"/>
    <lineage>
        <taxon>Bacteria</taxon>
        <taxon>Pseudomonadati</taxon>
        <taxon>Bacteroidota</taxon>
        <taxon>Cytophagia</taxon>
        <taxon>Cytophagales</taxon>
        <taxon>Marivirgaceae</taxon>
        <taxon>Marivirga</taxon>
    </lineage>
</organism>
<reference evidence="2" key="1">
    <citation type="journal article" date="2019" name="Int. J. Syst. Evol. Microbiol.">
        <title>The Global Catalogue of Microorganisms (GCM) 10K type strain sequencing project: providing services to taxonomists for standard genome sequencing and annotation.</title>
        <authorList>
            <consortium name="The Broad Institute Genomics Platform"/>
            <consortium name="The Broad Institute Genome Sequencing Center for Infectious Disease"/>
            <person name="Wu L."/>
            <person name="Ma J."/>
        </authorList>
    </citation>
    <scope>NUCLEOTIDE SEQUENCE [LARGE SCALE GENOMIC DNA]</scope>
    <source>
        <strain evidence="2">CGMCC 1.10832</strain>
    </source>
</reference>
<evidence type="ECO:0000313" key="1">
    <source>
        <dbReference type="EMBL" id="GGC28044.1"/>
    </source>
</evidence>
<gene>
    <name evidence="1" type="ORF">GCM10011506_11800</name>
</gene>
<accession>A0ABQ1LUV5</accession>
<comment type="caution">
    <text evidence="1">The sequence shown here is derived from an EMBL/GenBank/DDBJ whole genome shotgun (WGS) entry which is preliminary data.</text>
</comment>
<evidence type="ECO:0000313" key="2">
    <source>
        <dbReference type="Proteomes" id="UP000636010"/>
    </source>
</evidence>